<keyword evidence="3" id="KW-1185">Reference proteome</keyword>
<gene>
    <name evidence="2" type="ordered locus">Caka_2892</name>
</gene>
<dbReference type="EMBL" id="CP001998">
    <property type="protein sequence ID" value="ADE55905.1"/>
    <property type="molecule type" value="Genomic_DNA"/>
</dbReference>
<keyword evidence="1" id="KW-0812">Transmembrane</keyword>
<dbReference type="Proteomes" id="UP000000925">
    <property type="component" value="Chromosome"/>
</dbReference>
<dbReference type="HOGENOM" id="CLU_1683603_0_0_0"/>
<proteinExistence type="predicted"/>
<dbReference type="STRING" id="583355.Caka_2892"/>
<keyword evidence="1" id="KW-1133">Transmembrane helix</keyword>
<evidence type="ECO:0000313" key="2">
    <source>
        <dbReference type="EMBL" id="ADE55905.1"/>
    </source>
</evidence>
<keyword evidence="1" id="KW-0472">Membrane</keyword>
<reference evidence="2 3" key="1">
    <citation type="journal article" date="2010" name="Stand. Genomic Sci.">
        <title>Complete genome sequence of Coraliomargarita akajimensis type strain (04OKA010-24).</title>
        <authorList>
            <person name="Mavromatis K."/>
            <person name="Abt B."/>
            <person name="Brambilla E."/>
            <person name="Lapidus A."/>
            <person name="Copeland A."/>
            <person name="Deshpande S."/>
            <person name="Nolan M."/>
            <person name="Lucas S."/>
            <person name="Tice H."/>
            <person name="Cheng J.F."/>
            <person name="Han C."/>
            <person name="Detter J.C."/>
            <person name="Woyke T."/>
            <person name="Goodwin L."/>
            <person name="Pitluck S."/>
            <person name="Held B."/>
            <person name="Brettin T."/>
            <person name="Tapia R."/>
            <person name="Ivanova N."/>
            <person name="Mikhailova N."/>
            <person name="Pati A."/>
            <person name="Liolios K."/>
            <person name="Chen A."/>
            <person name="Palaniappan K."/>
            <person name="Land M."/>
            <person name="Hauser L."/>
            <person name="Chang Y.J."/>
            <person name="Jeffries C.D."/>
            <person name="Rohde M."/>
            <person name="Goker M."/>
            <person name="Bristow J."/>
            <person name="Eisen J.A."/>
            <person name="Markowitz V."/>
            <person name="Hugenholtz P."/>
            <person name="Klenk H.P."/>
            <person name="Kyrpides N.C."/>
        </authorList>
    </citation>
    <scope>NUCLEOTIDE SEQUENCE [LARGE SCALE GENOMIC DNA]</scope>
    <source>
        <strain evidence="3">DSM 45221 / IAM 15411 / JCM 23193 / KCTC 12865</strain>
    </source>
</reference>
<protein>
    <submittedName>
        <fullName evidence="2">Uncharacterized protein</fullName>
    </submittedName>
</protein>
<dbReference type="AlphaFoldDB" id="D5ER61"/>
<feature type="transmembrane region" description="Helical" evidence="1">
    <location>
        <begin position="114"/>
        <end position="132"/>
    </location>
</feature>
<feature type="transmembrane region" description="Helical" evidence="1">
    <location>
        <begin position="85"/>
        <end position="108"/>
    </location>
</feature>
<feature type="transmembrane region" description="Helical" evidence="1">
    <location>
        <begin position="12"/>
        <end position="31"/>
    </location>
</feature>
<accession>D5ER61</accession>
<organism evidence="2 3">
    <name type="scientific">Coraliomargarita akajimensis (strain DSM 45221 / IAM 15411 / JCM 23193 / KCTC 12865 / 04OKA010-24)</name>
    <dbReference type="NCBI Taxonomy" id="583355"/>
    <lineage>
        <taxon>Bacteria</taxon>
        <taxon>Pseudomonadati</taxon>
        <taxon>Verrucomicrobiota</taxon>
        <taxon>Opitutia</taxon>
        <taxon>Puniceicoccales</taxon>
        <taxon>Coraliomargaritaceae</taxon>
        <taxon>Coraliomargarita</taxon>
    </lineage>
</organism>
<evidence type="ECO:0000313" key="3">
    <source>
        <dbReference type="Proteomes" id="UP000000925"/>
    </source>
</evidence>
<sequence length="156" mass="17016">MNDASIPVLRKVGLFLIFTPALVTQFASNSARADGAWNHPLLWFSALTLGLYLSSLRTEQECTDTVETKQRRYSRLAARFGSDRLAFVVKASVVLLLVLFPIALLSLVSNSGAIFWPVVILAAGCVALITLVDNPNQSLFSRSPTRSADDHDSSHP</sequence>
<name>D5ER61_CORAD</name>
<feature type="transmembrane region" description="Helical" evidence="1">
    <location>
        <begin position="37"/>
        <end position="54"/>
    </location>
</feature>
<dbReference type="KEGG" id="caa:Caka_2892"/>
<evidence type="ECO:0000256" key="1">
    <source>
        <dbReference type="SAM" id="Phobius"/>
    </source>
</evidence>